<organism evidence="4">
    <name type="scientific">Soboliphyme baturini</name>
    <dbReference type="NCBI Taxonomy" id="241478"/>
    <lineage>
        <taxon>Eukaryota</taxon>
        <taxon>Metazoa</taxon>
        <taxon>Ecdysozoa</taxon>
        <taxon>Nematoda</taxon>
        <taxon>Enoplea</taxon>
        <taxon>Dorylaimia</taxon>
        <taxon>Dioctophymatida</taxon>
        <taxon>Dioctophymatoidea</taxon>
        <taxon>Soboliphymatidae</taxon>
        <taxon>Soboliphyme</taxon>
    </lineage>
</organism>
<evidence type="ECO:0000313" key="3">
    <source>
        <dbReference type="Proteomes" id="UP000270296"/>
    </source>
</evidence>
<feature type="compositionally biased region" description="Basic and acidic residues" evidence="1">
    <location>
        <begin position="40"/>
        <end position="53"/>
    </location>
</feature>
<evidence type="ECO:0000313" key="2">
    <source>
        <dbReference type="EMBL" id="VDP20203.1"/>
    </source>
</evidence>
<proteinExistence type="predicted"/>
<dbReference type="EMBL" id="UZAM01012129">
    <property type="protein sequence ID" value="VDP20203.1"/>
    <property type="molecule type" value="Genomic_DNA"/>
</dbReference>
<gene>
    <name evidence="2" type="ORF">SBAD_LOCUS8933</name>
</gene>
<feature type="compositionally biased region" description="Low complexity" evidence="1">
    <location>
        <begin position="72"/>
        <end position="83"/>
    </location>
</feature>
<feature type="compositionally biased region" description="Polar residues" evidence="1">
    <location>
        <begin position="21"/>
        <end position="36"/>
    </location>
</feature>
<evidence type="ECO:0000313" key="4">
    <source>
        <dbReference type="WBParaSite" id="SBAD_0000925501-mRNA-1"/>
    </source>
</evidence>
<dbReference type="AlphaFoldDB" id="A0A183IZ86"/>
<evidence type="ECO:0000256" key="1">
    <source>
        <dbReference type="SAM" id="MobiDB-lite"/>
    </source>
</evidence>
<dbReference type="Proteomes" id="UP000270296">
    <property type="component" value="Unassembled WGS sequence"/>
</dbReference>
<dbReference type="WBParaSite" id="SBAD_0000925501-mRNA-1">
    <property type="protein sequence ID" value="SBAD_0000925501-mRNA-1"/>
    <property type="gene ID" value="SBAD_0000925501"/>
</dbReference>
<accession>A0A183IZ86</accession>
<keyword evidence="3" id="KW-1185">Reference proteome</keyword>
<protein>
    <submittedName>
        <fullName evidence="2 4">Uncharacterized protein</fullName>
    </submittedName>
</protein>
<name>A0A183IZ86_9BILA</name>
<sequence length="83" mass="9223">MRDIPSLRTITTTITDYIQSFTRPRYPPSSTVQSMLKFTAESEPKTEKPKTEAKSLPQKQPSAQQPEAKEQSSSSFTLSSSLG</sequence>
<reference evidence="4" key="1">
    <citation type="submission" date="2016-06" db="UniProtKB">
        <authorList>
            <consortium name="WormBaseParasite"/>
        </authorList>
    </citation>
    <scope>IDENTIFICATION</scope>
</reference>
<reference evidence="2 3" key="2">
    <citation type="submission" date="2018-11" db="EMBL/GenBank/DDBJ databases">
        <authorList>
            <consortium name="Pathogen Informatics"/>
        </authorList>
    </citation>
    <scope>NUCLEOTIDE SEQUENCE [LARGE SCALE GENOMIC DNA]</scope>
</reference>
<feature type="region of interest" description="Disordered" evidence="1">
    <location>
        <begin position="21"/>
        <end position="83"/>
    </location>
</feature>